<proteinExistence type="predicted"/>
<name>A0AB39LQR0_9ACTN</name>
<dbReference type="EMBL" id="CP163429">
    <property type="protein sequence ID" value="XDP95881.1"/>
    <property type="molecule type" value="Genomic_DNA"/>
</dbReference>
<reference evidence="1" key="1">
    <citation type="submission" date="2024-07" db="EMBL/GenBank/DDBJ databases">
        <authorList>
            <person name="Yu S.T."/>
        </authorList>
    </citation>
    <scope>NUCLEOTIDE SEQUENCE</scope>
    <source>
        <strain evidence="1">R02</strain>
    </source>
</reference>
<protein>
    <submittedName>
        <fullName evidence="1">Uncharacterized protein</fullName>
    </submittedName>
</protein>
<gene>
    <name evidence="1" type="ORF">AB5J57_21225</name>
</gene>
<sequence>MDNVPQRVREIGARRLRLKAELRNVDSELRSLLPTARESMTHEDIRSATGLSVPTIRLWSMK</sequence>
<evidence type="ECO:0000313" key="1">
    <source>
        <dbReference type="EMBL" id="XDP95881.1"/>
    </source>
</evidence>
<dbReference type="AlphaFoldDB" id="A0AB39LQR0"/>
<dbReference type="RefSeq" id="WP_369157965.1">
    <property type="nucleotide sequence ID" value="NZ_CP163429.1"/>
</dbReference>
<accession>A0AB39LQR0</accession>
<organism evidence="1">
    <name type="scientific">Streptomyces sp. R02</name>
    <dbReference type="NCBI Taxonomy" id="3238623"/>
    <lineage>
        <taxon>Bacteria</taxon>
        <taxon>Bacillati</taxon>
        <taxon>Actinomycetota</taxon>
        <taxon>Actinomycetes</taxon>
        <taxon>Kitasatosporales</taxon>
        <taxon>Streptomycetaceae</taxon>
        <taxon>Streptomyces</taxon>
    </lineage>
</organism>